<dbReference type="HOGENOM" id="CLU_1668165_0_0_10"/>
<reference evidence="1 2" key="1">
    <citation type="journal article" date="2012" name="Stand. Genomic Sci.">
        <title>Complete genome sequencing and analysis of Saprospira grandis str. Lewin, a predatory marine bacterium.</title>
        <authorList>
            <person name="Saw J.H."/>
            <person name="Yuryev A."/>
            <person name="Kanbe M."/>
            <person name="Hou S."/>
            <person name="Young A.G."/>
            <person name="Aizawa S."/>
            <person name="Alam M."/>
        </authorList>
    </citation>
    <scope>NUCLEOTIDE SEQUENCE [LARGE SCALE GENOMIC DNA]</scope>
    <source>
        <strain evidence="1 2">Lewin</strain>
    </source>
</reference>
<evidence type="ECO:0000313" key="2">
    <source>
        <dbReference type="Proteomes" id="UP000007519"/>
    </source>
</evidence>
<name>H6LAG9_SAPGL</name>
<proteinExistence type="predicted"/>
<dbReference type="EMBL" id="CP002831">
    <property type="protein sequence ID" value="AFC25562.1"/>
    <property type="molecule type" value="Genomic_DNA"/>
</dbReference>
<dbReference type="Proteomes" id="UP000007519">
    <property type="component" value="Chromosome"/>
</dbReference>
<keyword evidence="2" id="KW-1185">Reference proteome</keyword>
<gene>
    <name evidence="1" type="ordered locus">SGRA_2834</name>
</gene>
<dbReference type="OrthoDB" id="1491966at2"/>
<dbReference type="AlphaFoldDB" id="H6LAG9"/>
<sequence length="158" mass="18721">MSTRSSYDSLIQSSASSDWERAYFYYVARGEKSIDEWIIDFLAAHIQLPENRKFSLFSSHTFFNEAIMSLPMQIYSRHEGRKRILGLQIADSSQIQARFAIEIEPQPQNARFHSTGNPLVDEENYRLWEELLFFQMCRRLLYDTGALDFIVHEIRQHY</sequence>
<accession>H6LAG9</accession>
<dbReference type="KEGG" id="sgn:SGRA_2834"/>
<organism evidence="1 2">
    <name type="scientific">Saprospira grandis (strain Lewin)</name>
    <dbReference type="NCBI Taxonomy" id="984262"/>
    <lineage>
        <taxon>Bacteria</taxon>
        <taxon>Pseudomonadati</taxon>
        <taxon>Bacteroidota</taxon>
        <taxon>Saprospiria</taxon>
        <taxon>Saprospirales</taxon>
        <taxon>Saprospiraceae</taxon>
        <taxon>Saprospira</taxon>
    </lineage>
</organism>
<dbReference type="RefSeq" id="WP_015693165.1">
    <property type="nucleotide sequence ID" value="NC_016940.1"/>
</dbReference>
<protein>
    <submittedName>
        <fullName evidence="1">Uncharacterized protein</fullName>
    </submittedName>
</protein>
<dbReference type="STRING" id="984262.SGRA_2834"/>
<evidence type="ECO:0000313" key="1">
    <source>
        <dbReference type="EMBL" id="AFC25562.1"/>
    </source>
</evidence>